<dbReference type="CDD" id="cd00419">
    <property type="entry name" value="Ferrochelatase_C"/>
    <property type="match status" value="1"/>
</dbReference>
<evidence type="ECO:0000256" key="11">
    <source>
        <dbReference type="ARBA" id="ARBA00024536"/>
    </source>
</evidence>
<evidence type="ECO:0000313" key="15">
    <source>
        <dbReference type="EMBL" id="QUO40392.1"/>
    </source>
</evidence>
<dbReference type="Proteomes" id="UP000677234">
    <property type="component" value="Chromosome"/>
</dbReference>
<evidence type="ECO:0000313" key="16">
    <source>
        <dbReference type="Proteomes" id="UP000595847"/>
    </source>
</evidence>
<evidence type="ECO:0000256" key="1">
    <source>
        <dbReference type="ARBA" id="ARBA00004744"/>
    </source>
</evidence>
<dbReference type="EC" id="4.99.1.9" evidence="3 12"/>
<dbReference type="NCBIfam" id="NF009095">
    <property type="entry name" value="PRK12435.1"/>
    <property type="match status" value="1"/>
</dbReference>
<dbReference type="PANTHER" id="PTHR11108">
    <property type="entry name" value="FERROCHELATASE"/>
    <property type="match status" value="1"/>
</dbReference>
<evidence type="ECO:0000256" key="3">
    <source>
        <dbReference type="ARBA" id="ARBA00013215"/>
    </source>
</evidence>
<evidence type="ECO:0000256" key="9">
    <source>
        <dbReference type="ARBA" id="ARBA00023239"/>
    </source>
</evidence>
<dbReference type="NCBIfam" id="TIGR00109">
    <property type="entry name" value="hemH"/>
    <property type="match status" value="1"/>
</dbReference>
<gene>
    <name evidence="14" type="primary">hemH</name>
    <name evidence="12" type="synonym">cpfC</name>
    <name evidence="14" type="ORF">JD108_15565</name>
    <name evidence="15" type="ORF">KDJ56_15510</name>
</gene>
<keyword evidence="10 12" id="KW-0627">Porphyrin biosynthesis</keyword>
<comment type="subcellular location">
    <subcellularLocation>
        <location evidence="12 13">Cytoplasm</location>
    </subcellularLocation>
</comment>
<comment type="catalytic activity">
    <reaction evidence="11">
        <text>Fe-coproporphyrin III + 2 H(+) = coproporphyrin III + Fe(2+)</text>
        <dbReference type="Rhea" id="RHEA:49572"/>
        <dbReference type="ChEBI" id="CHEBI:15378"/>
        <dbReference type="ChEBI" id="CHEBI:29033"/>
        <dbReference type="ChEBI" id="CHEBI:68438"/>
        <dbReference type="ChEBI" id="CHEBI:131725"/>
        <dbReference type="EC" id="4.99.1.9"/>
    </reaction>
    <physiologicalReaction direction="right-to-left" evidence="11">
        <dbReference type="Rhea" id="RHEA:49574"/>
    </physiologicalReaction>
</comment>
<keyword evidence="5 12" id="KW-0963">Cytoplasm</keyword>
<reference evidence="14 16" key="1">
    <citation type="submission" date="2020-12" db="EMBL/GenBank/DDBJ databases">
        <title>strain FJAT-54423T represents a novel species of the genus Brevibacillus.</title>
        <authorList>
            <person name="Tang R."/>
        </authorList>
    </citation>
    <scope>NUCLEOTIDE SEQUENCE [LARGE SCALE GENOMIC DNA]</scope>
    <source>
        <strain evidence="14 16">FJAT-54423</strain>
    </source>
</reference>
<evidence type="ECO:0000256" key="6">
    <source>
        <dbReference type="ARBA" id="ARBA00022723"/>
    </source>
</evidence>
<feature type="binding site" evidence="12">
    <location>
        <begin position="46"/>
        <end position="47"/>
    </location>
    <ligand>
        <name>Fe-coproporphyrin III</name>
        <dbReference type="ChEBI" id="CHEBI:68438"/>
    </ligand>
</feature>
<dbReference type="HAMAP" id="MF_00323">
    <property type="entry name" value="Ferrochelatase"/>
    <property type="match status" value="1"/>
</dbReference>
<feature type="binding site" description="axial binding residue" evidence="12">
    <location>
        <position position="13"/>
    </location>
    <ligand>
        <name>Fe-coproporphyrin III</name>
        <dbReference type="ChEBI" id="CHEBI:68438"/>
    </ligand>
    <ligandPart>
        <name>Fe</name>
        <dbReference type="ChEBI" id="CHEBI:18248"/>
    </ligandPart>
</feature>
<proteinExistence type="inferred from homology"/>
<dbReference type="PROSITE" id="PS00534">
    <property type="entry name" value="FERROCHELATASE"/>
    <property type="match status" value="1"/>
</dbReference>
<evidence type="ECO:0000256" key="4">
    <source>
        <dbReference type="ARBA" id="ARBA00019484"/>
    </source>
</evidence>
<dbReference type="GO" id="GO:0005737">
    <property type="term" value="C:cytoplasm"/>
    <property type="evidence" value="ECO:0007669"/>
    <property type="project" value="UniProtKB-SubCell"/>
</dbReference>
<name>A0A7T5EIL3_9BACL</name>
<dbReference type="GO" id="GO:0006783">
    <property type="term" value="P:heme biosynthetic process"/>
    <property type="evidence" value="ECO:0007669"/>
    <property type="project" value="UniProtKB-UniRule"/>
</dbReference>
<evidence type="ECO:0000256" key="8">
    <source>
        <dbReference type="ARBA" id="ARBA00023133"/>
    </source>
</evidence>
<accession>A0A7T5EIL3</accession>
<keyword evidence="6 12" id="KW-0479">Metal-binding</keyword>
<dbReference type="GO" id="GO:0004325">
    <property type="term" value="F:ferrochelatase activity"/>
    <property type="evidence" value="ECO:0007669"/>
    <property type="project" value="UniProtKB-UniRule"/>
</dbReference>
<feature type="binding site" evidence="12">
    <location>
        <position position="125"/>
    </location>
    <ligand>
        <name>Fe-coproporphyrin III</name>
        <dbReference type="ChEBI" id="CHEBI:68438"/>
    </ligand>
</feature>
<keyword evidence="17" id="KW-1185">Reference proteome</keyword>
<dbReference type="Pfam" id="PF00762">
    <property type="entry name" value="Ferrochelatase"/>
    <property type="match status" value="1"/>
</dbReference>
<dbReference type="EMBL" id="CP073708">
    <property type="protein sequence ID" value="QUO40392.1"/>
    <property type="molecule type" value="Genomic_DNA"/>
</dbReference>
<evidence type="ECO:0000256" key="13">
    <source>
        <dbReference type="RuleBase" id="RU000607"/>
    </source>
</evidence>
<evidence type="ECO:0000256" key="5">
    <source>
        <dbReference type="ARBA" id="ARBA00022490"/>
    </source>
</evidence>
<evidence type="ECO:0000256" key="2">
    <source>
        <dbReference type="ARBA" id="ARBA00007718"/>
    </source>
</evidence>
<organism evidence="14 16">
    <name type="scientific">Brevibacillus composti</name>
    <dbReference type="NCBI Taxonomy" id="2796470"/>
    <lineage>
        <taxon>Bacteria</taxon>
        <taxon>Bacillati</taxon>
        <taxon>Bacillota</taxon>
        <taxon>Bacilli</taxon>
        <taxon>Bacillales</taxon>
        <taxon>Paenibacillaceae</taxon>
        <taxon>Brevibacillus</taxon>
    </lineage>
</organism>
<comment type="pathway">
    <text evidence="1 12 13">Porphyrin-containing compound metabolism; protoheme biosynthesis.</text>
</comment>
<dbReference type="InterPro" id="IPR033644">
    <property type="entry name" value="Ferrochelatase_C"/>
</dbReference>
<reference evidence="15" key="2">
    <citation type="submission" date="2021-04" db="EMBL/GenBank/DDBJ databases">
        <title>Brevibacillus composti FJAT-54423, complete genome.</title>
        <authorList>
            <person name="Tang R."/>
        </authorList>
    </citation>
    <scope>NUCLEOTIDE SEQUENCE</scope>
    <source>
        <strain evidence="15">FJAT-54424</strain>
    </source>
</reference>
<evidence type="ECO:0000313" key="14">
    <source>
        <dbReference type="EMBL" id="QQE73311.1"/>
    </source>
</evidence>
<dbReference type="Gene3D" id="3.40.50.1400">
    <property type="match status" value="2"/>
</dbReference>
<keyword evidence="7 12" id="KW-0408">Iron</keyword>
<evidence type="ECO:0000256" key="7">
    <source>
        <dbReference type="ARBA" id="ARBA00023004"/>
    </source>
</evidence>
<dbReference type="FunFam" id="3.40.50.1400:FF:000009">
    <property type="entry name" value="Ferrochelatase"/>
    <property type="match status" value="1"/>
</dbReference>
<sequence>MSKQKIGLLLMAYGTPRSKEEIEPYYTHIRRGRKPPQELLDDLTARYEAVGGVNRFAEITDEQVRQLEQEMNRRYPDKEFIGYLGLKHIAPFVEDAVEAMHRDGITEAISLVLAPHYSSYSVKEYNGRAIAHAEKLGGPVIHAVESWYAEPGFISYWRDAVRAVFDEMTEKQRDKAVVIFSAHSLPEKILQTGDPYPQQLEETARKIAEAAGISQFAIGWQSAGNTPEPWLGPDVQELTRELHQRHGYEAFVYCPVGFVAEHLEVLYDNDIECKAVTDELGAAYFRPPMPNAKPAFISCLADVVGKKLHKMGN</sequence>
<evidence type="ECO:0000256" key="12">
    <source>
        <dbReference type="HAMAP-Rule" id="MF_00323"/>
    </source>
</evidence>
<feature type="binding site" evidence="12">
    <location>
        <position position="30"/>
    </location>
    <ligand>
        <name>Fe-coproporphyrin III</name>
        <dbReference type="ChEBI" id="CHEBI:68438"/>
    </ligand>
</feature>
<dbReference type="UniPathway" id="UPA00252"/>
<dbReference type="InterPro" id="IPR001015">
    <property type="entry name" value="Ferrochelatase"/>
</dbReference>
<dbReference type="InterPro" id="IPR019772">
    <property type="entry name" value="Ferrochelatase_AS"/>
</dbReference>
<dbReference type="KEGG" id="bcop:JD108_15565"/>
<keyword evidence="8 12" id="KW-0350">Heme biosynthesis</keyword>
<dbReference type="Proteomes" id="UP000595847">
    <property type="component" value="Chromosome"/>
</dbReference>
<evidence type="ECO:0000313" key="17">
    <source>
        <dbReference type="Proteomes" id="UP000677234"/>
    </source>
</evidence>
<feature type="binding site" evidence="12">
    <location>
        <position position="264"/>
    </location>
    <ligand>
        <name>Fe(2+)</name>
        <dbReference type="ChEBI" id="CHEBI:29033"/>
    </ligand>
</feature>
<comment type="function">
    <text evidence="12 13">Involved in coproporphyrin-dependent heme b biosynthesis. Catalyzes the insertion of ferrous iron into coproporphyrin III to form Fe-coproporphyrin III.</text>
</comment>
<dbReference type="SUPFAM" id="SSF53800">
    <property type="entry name" value="Chelatase"/>
    <property type="match status" value="1"/>
</dbReference>
<protein>
    <recommendedName>
        <fullName evidence="4 12">Coproporphyrin III ferrochelatase</fullName>
        <ecNumber evidence="3 12">4.99.1.9</ecNumber>
    </recommendedName>
</protein>
<dbReference type="GO" id="GO:0046872">
    <property type="term" value="F:metal ion binding"/>
    <property type="evidence" value="ECO:0007669"/>
    <property type="project" value="UniProtKB-UniRule"/>
</dbReference>
<comment type="caution">
    <text evidence="12">Lacks conserved residue(s) required for the propagation of feature annotation.</text>
</comment>
<keyword evidence="9 12" id="KW-0456">Lyase</keyword>
<dbReference type="AlphaFoldDB" id="A0A7T5EIL3"/>
<comment type="similarity">
    <text evidence="2 12 13">Belongs to the ferrochelatase family.</text>
</comment>
<evidence type="ECO:0000256" key="10">
    <source>
        <dbReference type="ARBA" id="ARBA00023244"/>
    </source>
</evidence>
<feature type="binding site" evidence="12">
    <location>
        <position position="183"/>
    </location>
    <ligand>
        <name>Fe(2+)</name>
        <dbReference type="ChEBI" id="CHEBI:29033"/>
    </ligand>
</feature>
<dbReference type="RefSeq" id="WP_198826937.1">
    <property type="nucleotide sequence ID" value="NZ_CP066308.1"/>
</dbReference>
<dbReference type="EMBL" id="CP066308">
    <property type="protein sequence ID" value="QQE73311.1"/>
    <property type="molecule type" value="Genomic_DNA"/>
</dbReference>
<dbReference type="PANTHER" id="PTHR11108:SF1">
    <property type="entry name" value="FERROCHELATASE, MITOCHONDRIAL"/>
    <property type="match status" value="1"/>
</dbReference>